<dbReference type="PRINTS" id="PR00080">
    <property type="entry name" value="SDRFAMILY"/>
</dbReference>
<dbReference type="Pfam" id="PF13561">
    <property type="entry name" value="adh_short_C2"/>
    <property type="match status" value="1"/>
</dbReference>
<proteinExistence type="inferred from homology"/>
<dbReference type="EMBL" id="JBHTGQ010000011">
    <property type="protein sequence ID" value="MFC7749277.1"/>
    <property type="molecule type" value="Genomic_DNA"/>
</dbReference>
<dbReference type="SUPFAM" id="SSF51735">
    <property type="entry name" value="NAD(P)-binding Rossmann-fold domains"/>
    <property type="match status" value="1"/>
</dbReference>
<name>A0ABW2UZG0_9BACL</name>
<reference evidence="3" key="1">
    <citation type="journal article" date="2019" name="Int. J. Syst. Evol. Microbiol.">
        <title>The Global Catalogue of Microorganisms (GCM) 10K type strain sequencing project: providing services to taxonomists for standard genome sequencing and annotation.</title>
        <authorList>
            <consortium name="The Broad Institute Genomics Platform"/>
            <consortium name="The Broad Institute Genome Sequencing Center for Infectious Disease"/>
            <person name="Wu L."/>
            <person name="Ma J."/>
        </authorList>
    </citation>
    <scope>NUCLEOTIDE SEQUENCE [LARGE SCALE GENOMIC DNA]</scope>
    <source>
        <strain evidence="3">JCM 18657</strain>
    </source>
</reference>
<dbReference type="Proteomes" id="UP001596528">
    <property type="component" value="Unassembled WGS sequence"/>
</dbReference>
<dbReference type="PRINTS" id="PR00081">
    <property type="entry name" value="GDHRDH"/>
</dbReference>
<dbReference type="PANTHER" id="PTHR42879">
    <property type="entry name" value="3-OXOACYL-(ACYL-CARRIER-PROTEIN) REDUCTASE"/>
    <property type="match status" value="1"/>
</dbReference>
<gene>
    <name evidence="2" type="ORF">ACFQWB_04880</name>
</gene>
<evidence type="ECO:0000313" key="3">
    <source>
        <dbReference type="Proteomes" id="UP001596528"/>
    </source>
</evidence>
<dbReference type="InterPro" id="IPR050259">
    <property type="entry name" value="SDR"/>
</dbReference>
<accession>A0ABW2UZG0</accession>
<dbReference type="Gene3D" id="3.40.50.720">
    <property type="entry name" value="NAD(P)-binding Rossmann-like Domain"/>
    <property type="match status" value="1"/>
</dbReference>
<dbReference type="CDD" id="cd05344">
    <property type="entry name" value="BKR_like_SDR_like"/>
    <property type="match status" value="1"/>
</dbReference>
<protein>
    <submittedName>
        <fullName evidence="2">SDR family oxidoreductase</fullName>
    </submittedName>
</protein>
<dbReference type="RefSeq" id="WP_138789640.1">
    <property type="nucleotide sequence ID" value="NZ_JBHTGQ010000011.1"/>
</dbReference>
<sequence>MSSTTLNDGLQGKVAVVCAASSGLGFASAKRLAQGGAQVTILSRSKEAIERAAAEIEAETGHKPLGFAADMGNPEDIRKVVQGTVEARGRLDVLVHNAGGPPAGTFESFSDDVWQQAHDRNFLSLVRLVREALPHLKASGRASIVNIVSISVKQPLAGLILSNAYRAAVVGLAKSLADEFAPYGIRVNNVAPGRIATERVRELDAYAAEARGVPVEQIAEGNIRLIPAGRYGRPEEFAEAVAFFASDRSSYVTGATLQVDGGMVRSIQ</sequence>
<dbReference type="InterPro" id="IPR002347">
    <property type="entry name" value="SDR_fam"/>
</dbReference>
<dbReference type="PANTHER" id="PTHR42879:SF6">
    <property type="entry name" value="NADPH-DEPENDENT REDUCTASE BACG"/>
    <property type="match status" value="1"/>
</dbReference>
<evidence type="ECO:0000313" key="2">
    <source>
        <dbReference type="EMBL" id="MFC7749277.1"/>
    </source>
</evidence>
<evidence type="ECO:0000256" key="1">
    <source>
        <dbReference type="ARBA" id="ARBA00006484"/>
    </source>
</evidence>
<dbReference type="InterPro" id="IPR036291">
    <property type="entry name" value="NAD(P)-bd_dom_sf"/>
</dbReference>
<keyword evidence="3" id="KW-1185">Reference proteome</keyword>
<comment type="caution">
    <text evidence="2">The sequence shown here is derived from an EMBL/GenBank/DDBJ whole genome shotgun (WGS) entry which is preliminary data.</text>
</comment>
<organism evidence="2 3">
    <name type="scientific">Paenibacillus thermoaerophilus</name>
    <dbReference type="NCBI Taxonomy" id="1215385"/>
    <lineage>
        <taxon>Bacteria</taxon>
        <taxon>Bacillati</taxon>
        <taxon>Bacillota</taxon>
        <taxon>Bacilli</taxon>
        <taxon>Bacillales</taxon>
        <taxon>Paenibacillaceae</taxon>
        <taxon>Paenibacillus</taxon>
    </lineage>
</organism>
<comment type="similarity">
    <text evidence="1">Belongs to the short-chain dehydrogenases/reductases (SDR) family.</text>
</comment>